<accession>A0A183JYM7</accession>
<evidence type="ECO:0000313" key="1">
    <source>
        <dbReference type="EMBL" id="VDP27934.1"/>
    </source>
</evidence>
<name>A0A183JYM7_9TREM</name>
<gene>
    <name evidence="1" type="ORF">SCUD_LOCUS7833</name>
</gene>
<sequence>MEYNRYITVAIGTISKNGADCDSLGQSIGSISPAYTSPYNMKYGLSIMPLTASRFTLVCLGYIIP</sequence>
<dbReference type="Proteomes" id="UP000279833">
    <property type="component" value="Unassembled WGS sequence"/>
</dbReference>
<reference evidence="1 2" key="2">
    <citation type="submission" date="2018-11" db="EMBL/GenBank/DDBJ databases">
        <authorList>
            <consortium name="Pathogen Informatics"/>
        </authorList>
    </citation>
    <scope>NUCLEOTIDE SEQUENCE [LARGE SCALE GENOMIC DNA]</scope>
    <source>
        <strain evidence="1">Dakar</strain>
        <strain evidence="2">Dakar, Senegal</strain>
    </source>
</reference>
<dbReference type="EMBL" id="UZAK01032485">
    <property type="protein sequence ID" value="VDP27934.1"/>
    <property type="molecule type" value="Genomic_DNA"/>
</dbReference>
<evidence type="ECO:0000313" key="2">
    <source>
        <dbReference type="Proteomes" id="UP000279833"/>
    </source>
</evidence>
<dbReference type="AlphaFoldDB" id="A0A183JYM7"/>
<organism evidence="3">
    <name type="scientific">Schistosoma curassoni</name>
    <dbReference type="NCBI Taxonomy" id="6186"/>
    <lineage>
        <taxon>Eukaryota</taxon>
        <taxon>Metazoa</taxon>
        <taxon>Spiralia</taxon>
        <taxon>Lophotrochozoa</taxon>
        <taxon>Platyhelminthes</taxon>
        <taxon>Trematoda</taxon>
        <taxon>Digenea</taxon>
        <taxon>Strigeidida</taxon>
        <taxon>Schistosomatoidea</taxon>
        <taxon>Schistosomatidae</taxon>
        <taxon>Schistosoma</taxon>
    </lineage>
</organism>
<reference evidence="3" key="1">
    <citation type="submission" date="2016-06" db="UniProtKB">
        <authorList>
            <consortium name="WormBaseParasite"/>
        </authorList>
    </citation>
    <scope>IDENTIFICATION</scope>
</reference>
<dbReference type="WBParaSite" id="SCUD_0000783301-mRNA-1">
    <property type="protein sequence ID" value="SCUD_0000783301-mRNA-1"/>
    <property type="gene ID" value="SCUD_0000783301"/>
</dbReference>
<keyword evidence="2" id="KW-1185">Reference proteome</keyword>
<evidence type="ECO:0000313" key="3">
    <source>
        <dbReference type="WBParaSite" id="SCUD_0000783301-mRNA-1"/>
    </source>
</evidence>
<proteinExistence type="predicted"/>
<protein>
    <submittedName>
        <fullName evidence="3">Peptidase S1 domain-containing protein</fullName>
    </submittedName>
</protein>